<accession>A0AAU9AIL3</accession>
<gene>
    <name evidence="1" type="ORF">LEN_3550</name>
</gene>
<dbReference type="AlphaFoldDB" id="A0AAU9AIL3"/>
<protein>
    <recommendedName>
        <fullName evidence="3">Lipoprotein</fullName>
    </recommendedName>
</protein>
<dbReference type="RefSeq" id="WP_145960131.1">
    <property type="nucleotide sequence ID" value="NZ_AP014940.1"/>
</dbReference>
<sequence length="186" mass="19497">MNRGYGSSAVARIVALVVLASIVCIVAACGSARVSGLGRGGPDKVSMDAVTVENLLRWSVEGSAGIDKVLNGLKRTFEMTPVGVQGLGSAGPVKLADGYILSFATIRGLSGAIDIGVKEEPCYSPERAAGLVGGATGKVELDAHMIDHGKTYTTGKNGFYVSFATTDETYRCVKSIHMWPMDRKEP</sequence>
<dbReference type="EMBL" id="AP014940">
    <property type="protein sequence ID" value="BAV99037.1"/>
    <property type="molecule type" value="Genomic_DNA"/>
</dbReference>
<evidence type="ECO:0000313" key="1">
    <source>
        <dbReference type="EMBL" id="BAV99037.1"/>
    </source>
</evidence>
<dbReference type="PROSITE" id="PS51257">
    <property type="entry name" value="PROKAR_LIPOPROTEIN"/>
    <property type="match status" value="1"/>
</dbReference>
<evidence type="ECO:0000313" key="2">
    <source>
        <dbReference type="Proteomes" id="UP000218824"/>
    </source>
</evidence>
<dbReference type="KEGG" id="lem:LEN_3550"/>
<proteinExistence type="predicted"/>
<organism evidence="1 2">
    <name type="scientific">Lysobacter enzymogenes</name>
    <dbReference type="NCBI Taxonomy" id="69"/>
    <lineage>
        <taxon>Bacteria</taxon>
        <taxon>Pseudomonadati</taxon>
        <taxon>Pseudomonadota</taxon>
        <taxon>Gammaproteobacteria</taxon>
        <taxon>Lysobacterales</taxon>
        <taxon>Lysobacteraceae</taxon>
        <taxon>Lysobacter</taxon>
    </lineage>
</organism>
<name>A0AAU9AIL3_LYSEN</name>
<reference evidence="1 2" key="1">
    <citation type="journal article" date="2017" name="DNA Res.">
        <title>Complete genome sequence and expression profile of the commercial lytic enzyme producer Lysobacter enzymogenes M497-1.</title>
        <authorList>
            <person name="Takami H."/>
            <person name="Toyoda A."/>
            <person name="Uchiyama I."/>
            <person name="Itoh T."/>
            <person name="Takaki Y."/>
            <person name="Arai W."/>
            <person name="Nishi S."/>
            <person name="Kawai M."/>
            <person name="Shinya K."/>
            <person name="Ikeda H."/>
        </authorList>
    </citation>
    <scope>NUCLEOTIDE SEQUENCE [LARGE SCALE GENOMIC DNA]</scope>
    <source>
        <strain evidence="1 2">M497-1</strain>
    </source>
</reference>
<evidence type="ECO:0008006" key="3">
    <source>
        <dbReference type="Google" id="ProtNLM"/>
    </source>
</evidence>
<dbReference type="Proteomes" id="UP000218824">
    <property type="component" value="Chromosome"/>
</dbReference>
<dbReference type="GeneID" id="83065359"/>